<name>A0A0C3A4E3_9AGAM</name>
<dbReference type="EMBL" id="KN822009">
    <property type="protein sequence ID" value="KIM68543.1"/>
    <property type="molecule type" value="Genomic_DNA"/>
</dbReference>
<organism evidence="1 2">
    <name type="scientific">Scleroderma citrinum Foug A</name>
    <dbReference type="NCBI Taxonomy" id="1036808"/>
    <lineage>
        <taxon>Eukaryota</taxon>
        <taxon>Fungi</taxon>
        <taxon>Dikarya</taxon>
        <taxon>Basidiomycota</taxon>
        <taxon>Agaricomycotina</taxon>
        <taxon>Agaricomycetes</taxon>
        <taxon>Agaricomycetidae</taxon>
        <taxon>Boletales</taxon>
        <taxon>Sclerodermatineae</taxon>
        <taxon>Sclerodermataceae</taxon>
        <taxon>Scleroderma</taxon>
    </lineage>
</organism>
<dbReference type="Proteomes" id="UP000053989">
    <property type="component" value="Unassembled WGS sequence"/>
</dbReference>
<reference evidence="2" key="2">
    <citation type="submission" date="2015-01" db="EMBL/GenBank/DDBJ databases">
        <title>Evolutionary Origins and Diversification of the Mycorrhizal Mutualists.</title>
        <authorList>
            <consortium name="DOE Joint Genome Institute"/>
            <consortium name="Mycorrhizal Genomics Consortium"/>
            <person name="Kohler A."/>
            <person name="Kuo A."/>
            <person name="Nagy L.G."/>
            <person name="Floudas D."/>
            <person name="Copeland A."/>
            <person name="Barry K.W."/>
            <person name="Cichocki N."/>
            <person name="Veneault-Fourrey C."/>
            <person name="LaButti K."/>
            <person name="Lindquist E.A."/>
            <person name="Lipzen A."/>
            <person name="Lundell T."/>
            <person name="Morin E."/>
            <person name="Murat C."/>
            <person name="Riley R."/>
            <person name="Ohm R."/>
            <person name="Sun H."/>
            <person name="Tunlid A."/>
            <person name="Henrissat B."/>
            <person name="Grigoriev I.V."/>
            <person name="Hibbett D.S."/>
            <person name="Martin F."/>
        </authorList>
    </citation>
    <scope>NUCLEOTIDE SEQUENCE [LARGE SCALE GENOMIC DNA]</scope>
    <source>
        <strain evidence="2">Foug A</strain>
    </source>
</reference>
<dbReference type="AlphaFoldDB" id="A0A0C3A4E3"/>
<dbReference type="OrthoDB" id="2618643at2759"/>
<dbReference type="HOGENOM" id="CLU_047153_3_0_1"/>
<gene>
    <name evidence="1" type="ORF">SCLCIDRAFT_7202</name>
</gene>
<evidence type="ECO:0000313" key="1">
    <source>
        <dbReference type="EMBL" id="KIM68543.1"/>
    </source>
</evidence>
<dbReference type="InParanoid" id="A0A0C3A4E3"/>
<accession>A0A0C3A4E3</accession>
<evidence type="ECO:0000313" key="2">
    <source>
        <dbReference type="Proteomes" id="UP000053989"/>
    </source>
</evidence>
<sequence>MDGDQYLEFIFTHAEFDALHKLIDESPGYLRKPKMSFFPDESILIVQCPSLVHEGPLEDMVLTVTSMRGPKVIQILFLIECAFSQGEKVFDQVKKEIAAHPELRLVIIILIMEVPKYQSPQKGSETWKYFEALGPLELDEFVDYYVWLREDPTDTLEGVSPVPVPMIQVDPEVEETEYSTHGVMPGNINMSQVHELINKGFHLIKNNIICFLHEIYMNIDESPECTTLEASVVSLPSTWDDFCSALTSASQVTAHVHYTEWYRVHWRSKKCLSRSHSDSHEENNCARKCSSHLVDRGVPEGDDE</sequence>
<proteinExistence type="predicted"/>
<protein>
    <submittedName>
        <fullName evidence="1">Uncharacterized protein</fullName>
    </submittedName>
</protein>
<keyword evidence="2" id="KW-1185">Reference proteome</keyword>
<reference evidence="1 2" key="1">
    <citation type="submission" date="2014-04" db="EMBL/GenBank/DDBJ databases">
        <authorList>
            <consortium name="DOE Joint Genome Institute"/>
            <person name="Kuo A."/>
            <person name="Kohler A."/>
            <person name="Nagy L.G."/>
            <person name="Floudas D."/>
            <person name="Copeland A."/>
            <person name="Barry K.W."/>
            <person name="Cichocki N."/>
            <person name="Veneault-Fourrey C."/>
            <person name="LaButti K."/>
            <person name="Lindquist E.A."/>
            <person name="Lipzen A."/>
            <person name="Lundell T."/>
            <person name="Morin E."/>
            <person name="Murat C."/>
            <person name="Sun H."/>
            <person name="Tunlid A."/>
            <person name="Henrissat B."/>
            <person name="Grigoriev I.V."/>
            <person name="Hibbett D.S."/>
            <person name="Martin F."/>
            <person name="Nordberg H.P."/>
            <person name="Cantor M.N."/>
            <person name="Hua S.X."/>
        </authorList>
    </citation>
    <scope>NUCLEOTIDE SEQUENCE [LARGE SCALE GENOMIC DNA]</scope>
    <source>
        <strain evidence="1 2">Foug A</strain>
    </source>
</reference>